<feature type="signal peptide" evidence="1">
    <location>
        <begin position="1"/>
        <end position="22"/>
    </location>
</feature>
<proteinExistence type="predicted"/>
<dbReference type="EMBL" id="CM026423">
    <property type="protein sequence ID" value="KAG0582564.1"/>
    <property type="molecule type" value="Genomic_DNA"/>
</dbReference>
<dbReference type="Proteomes" id="UP000822688">
    <property type="component" value="Chromosome 3"/>
</dbReference>
<evidence type="ECO:0008006" key="4">
    <source>
        <dbReference type="Google" id="ProtNLM"/>
    </source>
</evidence>
<feature type="chain" id="PRO_5035816095" description="Secreted protein" evidence="1">
    <location>
        <begin position="23"/>
        <end position="75"/>
    </location>
</feature>
<reference evidence="2" key="1">
    <citation type="submission" date="2020-06" db="EMBL/GenBank/DDBJ databases">
        <title>WGS assembly of Ceratodon purpureus strain R40.</title>
        <authorList>
            <person name="Carey S.B."/>
            <person name="Jenkins J."/>
            <person name="Shu S."/>
            <person name="Lovell J.T."/>
            <person name="Sreedasyam A."/>
            <person name="Maumus F."/>
            <person name="Tiley G.P."/>
            <person name="Fernandez-Pozo N."/>
            <person name="Barry K."/>
            <person name="Chen C."/>
            <person name="Wang M."/>
            <person name="Lipzen A."/>
            <person name="Daum C."/>
            <person name="Saski C.A."/>
            <person name="Payton A.C."/>
            <person name="Mcbreen J.C."/>
            <person name="Conrad R.E."/>
            <person name="Kollar L.M."/>
            <person name="Olsson S."/>
            <person name="Huttunen S."/>
            <person name="Landis J.B."/>
            <person name="Wickett N.J."/>
            <person name="Johnson M.G."/>
            <person name="Rensing S.A."/>
            <person name="Grimwood J."/>
            <person name="Schmutz J."/>
            <person name="Mcdaniel S.F."/>
        </authorList>
    </citation>
    <scope>NUCLEOTIDE SEQUENCE</scope>
    <source>
        <strain evidence="2">R40</strain>
    </source>
</reference>
<keyword evidence="1" id="KW-0732">Signal</keyword>
<protein>
    <recommendedName>
        <fullName evidence="4">Secreted protein</fullName>
    </recommendedName>
</protein>
<comment type="caution">
    <text evidence="2">The sequence shown here is derived from an EMBL/GenBank/DDBJ whole genome shotgun (WGS) entry which is preliminary data.</text>
</comment>
<keyword evidence="3" id="KW-1185">Reference proteome</keyword>
<dbReference type="AlphaFoldDB" id="A0A8T0IFM1"/>
<evidence type="ECO:0000313" key="3">
    <source>
        <dbReference type="Proteomes" id="UP000822688"/>
    </source>
</evidence>
<organism evidence="2 3">
    <name type="scientific">Ceratodon purpureus</name>
    <name type="common">Fire moss</name>
    <name type="synonym">Dicranum purpureum</name>
    <dbReference type="NCBI Taxonomy" id="3225"/>
    <lineage>
        <taxon>Eukaryota</taxon>
        <taxon>Viridiplantae</taxon>
        <taxon>Streptophyta</taxon>
        <taxon>Embryophyta</taxon>
        <taxon>Bryophyta</taxon>
        <taxon>Bryophytina</taxon>
        <taxon>Bryopsida</taxon>
        <taxon>Dicranidae</taxon>
        <taxon>Pseudoditrichales</taxon>
        <taxon>Ditrichaceae</taxon>
        <taxon>Ceratodon</taxon>
    </lineage>
</organism>
<evidence type="ECO:0000256" key="1">
    <source>
        <dbReference type="SAM" id="SignalP"/>
    </source>
</evidence>
<name>A0A8T0IFM1_CERPU</name>
<evidence type="ECO:0000313" key="2">
    <source>
        <dbReference type="EMBL" id="KAG0582564.1"/>
    </source>
</evidence>
<accession>A0A8T0IFM1</accession>
<sequence>MLILPDVLLLCVMHGLDMGTLSSFFTCSENASWCASCVLVRVQTHILRVVVRVYFESTGRLLDNRTQSCSSASER</sequence>
<gene>
    <name evidence="2" type="ORF">KC19_3G069900</name>
</gene>